<dbReference type="Proteomes" id="UP000770717">
    <property type="component" value="Unassembled WGS sequence"/>
</dbReference>
<feature type="compositionally biased region" description="Basic residues" evidence="4">
    <location>
        <begin position="295"/>
        <end position="304"/>
    </location>
</feature>
<feature type="compositionally biased region" description="Polar residues" evidence="4">
    <location>
        <begin position="1077"/>
        <end position="1094"/>
    </location>
</feature>
<evidence type="ECO:0008006" key="10">
    <source>
        <dbReference type="Google" id="ProtNLM"/>
    </source>
</evidence>
<dbReference type="PROSITE" id="PS50009">
    <property type="entry name" value="RASGEF_CAT"/>
    <property type="match status" value="1"/>
</dbReference>
<dbReference type="GO" id="GO:0032045">
    <property type="term" value="C:guanyl-nucleotide exchange factor complex"/>
    <property type="evidence" value="ECO:0007669"/>
    <property type="project" value="TreeGrafter"/>
</dbReference>
<feature type="region of interest" description="Disordered" evidence="4">
    <location>
        <begin position="1025"/>
        <end position="1151"/>
    </location>
</feature>
<dbReference type="SMART" id="SM00147">
    <property type="entry name" value="RasGEF"/>
    <property type="match status" value="1"/>
</dbReference>
<name>A0A8J6EJH4_ELECQ</name>
<feature type="compositionally biased region" description="Basic residues" evidence="4">
    <location>
        <begin position="1048"/>
        <end position="1060"/>
    </location>
</feature>
<dbReference type="PANTHER" id="PTHR21560">
    <property type="entry name" value="VERY KIND PROTEIN"/>
    <property type="match status" value="1"/>
</dbReference>
<dbReference type="Pfam" id="PF00617">
    <property type="entry name" value="RasGEF"/>
    <property type="match status" value="1"/>
</dbReference>
<dbReference type="InterPro" id="IPR011009">
    <property type="entry name" value="Kinase-like_dom_sf"/>
</dbReference>
<evidence type="ECO:0000259" key="7">
    <source>
        <dbReference type="PROSITE" id="PS51377"/>
    </source>
</evidence>
<gene>
    <name evidence="8" type="ORF">GDO78_018681</name>
</gene>
<dbReference type="GO" id="GO:0048814">
    <property type="term" value="P:regulation of dendrite morphogenesis"/>
    <property type="evidence" value="ECO:0007669"/>
    <property type="project" value="TreeGrafter"/>
</dbReference>
<dbReference type="Gene3D" id="1.10.510.10">
    <property type="entry name" value="Transferase(Phosphotransferase) domain 1"/>
    <property type="match status" value="2"/>
</dbReference>
<feature type="compositionally biased region" description="Acidic residues" evidence="4">
    <location>
        <begin position="1"/>
        <end position="26"/>
    </location>
</feature>
<dbReference type="SMART" id="SM00229">
    <property type="entry name" value="RasGEFN"/>
    <property type="match status" value="1"/>
</dbReference>
<dbReference type="CDD" id="cd06224">
    <property type="entry name" value="REM"/>
    <property type="match status" value="1"/>
</dbReference>
<evidence type="ECO:0000256" key="3">
    <source>
        <dbReference type="PROSITE-ProRule" id="PRU00168"/>
    </source>
</evidence>
<dbReference type="InterPro" id="IPR036964">
    <property type="entry name" value="RASGEF_cat_dom_sf"/>
</dbReference>
<dbReference type="FunFam" id="1.10.510.10:FF:000529">
    <property type="entry name" value="Kinase non-catalytic C-lobe domain-containing 1"/>
    <property type="match status" value="1"/>
</dbReference>
<comment type="caution">
    <text evidence="8">The sequence shown here is derived from an EMBL/GenBank/DDBJ whole genome shotgun (WGS) entry which is preliminary data.</text>
</comment>
<evidence type="ECO:0000313" key="8">
    <source>
        <dbReference type="EMBL" id="KAG9470185.1"/>
    </source>
</evidence>
<dbReference type="InterPro" id="IPR001895">
    <property type="entry name" value="RASGEF_cat_dom"/>
</dbReference>
<evidence type="ECO:0000259" key="6">
    <source>
        <dbReference type="PROSITE" id="PS50212"/>
    </source>
</evidence>
<evidence type="ECO:0000313" key="9">
    <source>
        <dbReference type="Proteomes" id="UP000770717"/>
    </source>
</evidence>
<keyword evidence="1 3" id="KW-0344">Guanine-nucleotide releasing factor</keyword>
<dbReference type="PROSITE" id="PS50212">
    <property type="entry name" value="RASGEF_NTER"/>
    <property type="match status" value="1"/>
</dbReference>
<dbReference type="GO" id="GO:0005085">
    <property type="term" value="F:guanyl-nucleotide exchange factor activity"/>
    <property type="evidence" value="ECO:0007669"/>
    <property type="project" value="UniProtKB-KW"/>
</dbReference>
<feature type="region of interest" description="Disordered" evidence="4">
    <location>
        <begin position="292"/>
        <end position="317"/>
    </location>
</feature>
<evidence type="ECO:0000259" key="5">
    <source>
        <dbReference type="PROSITE" id="PS50009"/>
    </source>
</evidence>
<feature type="domain" description="Ras-GEF" evidence="5">
    <location>
        <begin position="1571"/>
        <end position="1822"/>
    </location>
</feature>
<dbReference type="InterPro" id="IPR011019">
    <property type="entry name" value="KIND_dom"/>
</dbReference>
<feature type="compositionally biased region" description="Polar residues" evidence="4">
    <location>
        <begin position="911"/>
        <end position="940"/>
    </location>
</feature>
<keyword evidence="2" id="KW-0677">Repeat</keyword>
<dbReference type="Pfam" id="PF16474">
    <property type="entry name" value="KIND"/>
    <property type="match status" value="1"/>
</dbReference>
<organism evidence="8 9">
    <name type="scientific">Eleutherodactylus coqui</name>
    <name type="common">Puerto Rican coqui</name>
    <dbReference type="NCBI Taxonomy" id="57060"/>
    <lineage>
        <taxon>Eukaryota</taxon>
        <taxon>Metazoa</taxon>
        <taxon>Chordata</taxon>
        <taxon>Craniata</taxon>
        <taxon>Vertebrata</taxon>
        <taxon>Euteleostomi</taxon>
        <taxon>Amphibia</taxon>
        <taxon>Batrachia</taxon>
        <taxon>Anura</taxon>
        <taxon>Neobatrachia</taxon>
        <taxon>Hyloidea</taxon>
        <taxon>Eleutherodactylidae</taxon>
        <taxon>Eleutherodactylinae</taxon>
        <taxon>Eleutherodactylus</taxon>
        <taxon>Eleutherodactylus</taxon>
    </lineage>
</organism>
<protein>
    <recommendedName>
        <fullName evidence="10">Kinase non-catalytic C-lobe domain-containing protein 1</fullName>
    </recommendedName>
</protein>
<dbReference type="PANTHER" id="PTHR21560:SF0">
    <property type="entry name" value="KINASE NON-CATALYTIC C-LOBE DOMAIN-CONTAINING PROTEIN 1"/>
    <property type="match status" value="1"/>
</dbReference>
<dbReference type="SUPFAM" id="SSF56112">
    <property type="entry name" value="Protein kinase-like (PK-like)"/>
    <property type="match status" value="1"/>
</dbReference>
<sequence length="1852" mass="207940">MEEADEVEMPEYYREDDEDGGEEEDGGGGKEFYEFQPLPTLLEDEENVSLADILSLRDNGLTEQDIWAICLECCYSMKDISHAAIFQTLCITPDTLAFNTSGNVCFMEQLSDDPEGAFVPPEFDLTGNTIEGHIYSLGATLKAAIEFVVDPDSETEFCQDLNSLLDSMQQENPADRPDIESIISLCEEKISCSSSVCRSLSSIGRRVLSIESVSAFQDGWESLWKGINKKDHCMKVPTAEKAPNRISTIPENCSVSPTGFCHSSDFALEEEHHNGWRETEFKLEKPCSSPISFGHHLKKNKRERSKSSSPEGFERAKVEDEMAKLSLKRYRRNKPSPLVNNVERRSLSQSPPGVGMVTLKSWPSVPSCLSPIEGGEDQDLGDEQITQSSLLVPNHTNCLSPLGQSKCHSQVSYENLVTALEQENQHFLCTDRNPVSKKYTVSEDPVLDSIRLNIKHSKAKETFASTTVYQEDSLSMSRHVNSPELRPDFSDGYESTAVNEEQRWVSLKEVLLNYGKPLQEDELWALCSECLHTLQTYVDYPAILCLESVFIDRRGEVLFVSHQNEEPYDAFCVPPEYDPDGDVAGSEKTCVYGIAAILWSAAKFNFPANHKLALPKKLKRFLLQMAKRDCDERPSLAEALQVCRKYLEQKNLDSKAIWTHLISLTDQTMQSCLYPEADSPHLSGSSAGFVPVTTHTRLMAVKGPVPLKDLPTNLPAAFTSPATYFKPIVIMQNTDLNSNEVPSPSPCPKPHVNSGDLDHIEEDLSVMEMENQLAEDKTSQVLKSGRNSLRTKVSFKPDFSILDYSYDQKEKSPSGTSSVTSNSSTLTSSPIVNNYLLKQDPKTGTLTLVRVQLSIPEHIPSVSLEAEPVSQTINTSAVPPPGTTINKDLVSNDHESSRSPPTASFAKCKESQSALTDGFSTTNGTQEKQDSPSSNTSHETLVNGESPPRRNTCSPLQKVVNLLHEEFAFDGYLENGIEDLAMGEYIFALKGLQHTTFCSAICEKFCDLYWDDHLLENLYKIINGKSPPIRKTSTDSTLNNNPAQLLKKMQRKTRKNKQGRPRTNEHTNVSDAEEATDSSLHAAQQESPSESHYSLSPEDVDATVETKAPGLETQMASGVESRSSFDETDMTDSLAQTTDKDRQPQALRVPSGSEENCAYRAFQDCNSLCVSPDFSEENEEVKQRESMSISPSEVYKCSPGWSSAFCGAEMFDPDVQHYVTILGRQKEKCSKSMEAKRLELEQQLMIETKNYRKTVKLYQNLMLKGKRNKGSDVKELLPKLKGHLEEMKSKVQFLELAKKLLQVSYAEQWGLESRDLPTAANLASLASLSSSENDAFLLMYNEKGHKRDNTSKNLQAGTPLGLLVHLYSRNAVVDGYVQQFFYVFRYFCSQEDLLQFLADRINHTLPREDTDPSCMDAKIYHRSLVLLQAWIEECWHIDFPMNPDLLDKLEDLSHSQVLPKDERGEYLASLLQEVSSKKYTISSPTHGSEKKDDTKSLHSLCTKFSEDSISRKSFNWRLSKGNGLHIPHHRDKQYTISAALPRPCYPGFVDDLSSYYIKGEECGTYSIQECSVQQIATQLTLLQEEIFQKCHPVNFLNSRALGVKDKSSNVPKTFSMEPLPVDVCSLFSPNCTQDKYLLQMLRFADNVSTWVAAEIVTCHTSKLQTSILTKFLLVAKLCYEQRDFATAIQILGGLENLIVRQLPAWKNLTTKVAEILEELKAVEVFLKSDSLCLMKGDRFRTLPTIPSAYLLAMHIQQLETGGFTMANGAFKWNKLRNIAKVVSQVHAFQEIPYSFTPDPELQFYFRQRISHFSDADISVLAADNNANFHHLNSEKHSRKIQDTLRRMKATFQ</sequence>
<evidence type="ECO:0000256" key="1">
    <source>
        <dbReference type="ARBA" id="ARBA00022658"/>
    </source>
</evidence>
<dbReference type="SUPFAM" id="SSF48366">
    <property type="entry name" value="Ras GEF"/>
    <property type="match status" value="1"/>
</dbReference>
<dbReference type="InterPro" id="IPR000651">
    <property type="entry name" value="Ras-like_Gua-exchang_fac_N"/>
</dbReference>
<accession>A0A8J6EJH4</accession>
<dbReference type="InterPro" id="IPR029899">
    <property type="entry name" value="KNDC1"/>
</dbReference>
<proteinExistence type="predicted"/>
<dbReference type="GO" id="GO:0030425">
    <property type="term" value="C:dendrite"/>
    <property type="evidence" value="ECO:0007669"/>
    <property type="project" value="TreeGrafter"/>
</dbReference>
<feature type="domain" description="KIND" evidence="7">
    <location>
        <begin position="48"/>
        <end position="226"/>
    </location>
</feature>
<dbReference type="SMART" id="SM00750">
    <property type="entry name" value="KIND"/>
    <property type="match status" value="2"/>
</dbReference>
<dbReference type="GO" id="GO:0043025">
    <property type="term" value="C:neuronal cell body"/>
    <property type="evidence" value="ECO:0007669"/>
    <property type="project" value="TreeGrafter"/>
</dbReference>
<dbReference type="Pfam" id="PF00618">
    <property type="entry name" value="RasGEF_N"/>
    <property type="match status" value="1"/>
</dbReference>
<dbReference type="Gene3D" id="1.10.840.10">
    <property type="entry name" value="Ras guanine-nucleotide exchange factors catalytic domain"/>
    <property type="match status" value="1"/>
</dbReference>
<dbReference type="FunFam" id="1.10.840.10:FF:000013">
    <property type="entry name" value="Kinase non-catalytic C-lobe domain-containing 1"/>
    <property type="match status" value="1"/>
</dbReference>
<dbReference type="EMBL" id="WNTK01000342">
    <property type="protein sequence ID" value="KAG9470185.1"/>
    <property type="molecule type" value="Genomic_DNA"/>
</dbReference>
<evidence type="ECO:0000256" key="4">
    <source>
        <dbReference type="SAM" id="MobiDB-lite"/>
    </source>
</evidence>
<dbReference type="PROSITE" id="PS51377">
    <property type="entry name" value="KIND"/>
    <property type="match status" value="2"/>
</dbReference>
<keyword evidence="9" id="KW-1185">Reference proteome</keyword>
<dbReference type="Gene3D" id="1.20.870.10">
    <property type="entry name" value="Son of sevenless (SoS) protein Chain: S domain 1"/>
    <property type="match status" value="1"/>
</dbReference>
<reference evidence="8" key="1">
    <citation type="thesis" date="2020" institute="ProQuest LLC" country="789 East Eisenhower Parkway, Ann Arbor, MI, USA">
        <title>Comparative Genomics and Chromosome Evolution.</title>
        <authorList>
            <person name="Mudd A.B."/>
        </authorList>
    </citation>
    <scope>NUCLEOTIDE SEQUENCE</scope>
    <source>
        <strain evidence="8">HN-11 Male</strain>
        <tissue evidence="8">Kidney and liver</tissue>
    </source>
</reference>
<feature type="domain" description="KIND" evidence="7">
    <location>
        <begin position="505"/>
        <end position="671"/>
    </location>
</feature>
<evidence type="ECO:0000256" key="2">
    <source>
        <dbReference type="ARBA" id="ARBA00022737"/>
    </source>
</evidence>
<feature type="domain" description="N-terminal Ras-GEF" evidence="6">
    <location>
        <begin position="1350"/>
        <end position="1479"/>
    </location>
</feature>
<feature type="compositionally biased region" description="Polar residues" evidence="4">
    <location>
        <begin position="1034"/>
        <end position="1043"/>
    </location>
</feature>
<dbReference type="OrthoDB" id="10254377at2759"/>
<feature type="compositionally biased region" description="Low complexity" evidence="4">
    <location>
        <begin position="813"/>
        <end position="828"/>
    </location>
</feature>
<feature type="region of interest" description="Disordered" evidence="4">
    <location>
        <begin position="807"/>
        <end position="828"/>
    </location>
</feature>
<feature type="region of interest" description="Disordered" evidence="4">
    <location>
        <begin position="1"/>
        <end position="31"/>
    </location>
</feature>
<feature type="region of interest" description="Disordered" evidence="4">
    <location>
        <begin position="866"/>
        <end position="951"/>
    </location>
</feature>
<dbReference type="InterPro" id="IPR023578">
    <property type="entry name" value="Ras_GEF_dom_sf"/>
</dbReference>
<dbReference type="GO" id="GO:0007264">
    <property type="term" value="P:small GTPase-mediated signal transduction"/>
    <property type="evidence" value="ECO:0007669"/>
    <property type="project" value="InterPro"/>
</dbReference>